<dbReference type="AlphaFoldDB" id="A0A9X5B3P3"/>
<organism evidence="1 2">
    <name type="scientific">Vreelandella halophila</name>
    <dbReference type="NCBI Taxonomy" id="86177"/>
    <lineage>
        <taxon>Bacteria</taxon>
        <taxon>Pseudomonadati</taxon>
        <taxon>Pseudomonadota</taxon>
        <taxon>Gammaproteobacteria</taxon>
        <taxon>Oceanospirillales</taxon>
        <taxon>Halomonadaceae</taxon>
        <taxon>Vreelandella</taxon>
    </lineage>
</organism>
<dbReference type="NCBIfam" id="NF038050">
    <property type="entry name" value="NrtS"/>
    <property type="match status" value="1"/>
</dbReference>
<proteinExistence type="predicted"/>
<keyword evidence="2" id="KW-1185">Reference proteome</keyword>
<accession>A0A9X5B3P3</accession>
<sequence>MNIGKSGLQRLPRQCRRALVLAVTDGTPWRALKLAAVVGTLLVAINQWEALLGQAQLSLPKVFLTFLVPYLVSTYTSVSKDLQRTEETPVHKSQSHG</sequence>
<dbReference type="InterPro" id="IPR047700">
    <property type="entry name" value="NrtS-like"/>
</dbReference>
<dbReference type="Proteomes" id="UP000460751">
    <property type="component" value="Unassembled WGS sequence"/>
</dbReference>
<evidence type="ECO:0000313" key="1">
    <source>
        <dbReference type="EMBL" id="MYL25841.1"/>
    </source>
</evidence>
<name>A0A9X5B3P3_9GAMM</name>
<dbReference type="OrthoDB" id="282896at2"/>
<dbReference type="EMBL" id="WMEX01000002">
    <property type="protein sequence ID" value="MYL25841.1"/>
    <property type="molecule type" value="Genomic_DNA"/>
</dbReference>
<reference evidence="1 2" key="1">
    <citation type="submission" date="2019-11" db="EMBL/GenBank/DDBJ databases">
        <title>Genome sequences of 17 halophilic strains isolated from different environments.</title>
        <authorList>
            <person name="Furrow R.E."/>
        </authorList>
    </citation>
    <scope>NUCLEOTIDE SEQUENCE [LARGE SCALE GENOMIC DNA]</scope>
    <source>
        <strain evidence="1 2">22507_15_FS</strain>
    </source>
</reference>
<gene>
    <name evidence="1" type="ORF">GLW01_03450</name>
</gene>
<dbReference type="RefSeq" id="WP_160898150.1">
    <property type="nucleotide sequence ID" value="NZ_WMEX01000002.1"/>
</dbReference>
<evidence type="ECO:0000313" key="2">
    <source>
        <dbReference type="Proteomes" id="UP000460751"/>
    </source>
</evidence>
<protein>
    <submittedName>
        <fullName evidence="1">Uncharacterized protein</fullName>
    </submittedName>
</protein>
<comment type="caution">
    <text evidence="1">The sequence shown here is derived from an EMBL/GenBank/DDBJ whole genome shotgun (WGS) entry which is preliminary data.</text>
</comment>